<sequence>MKLLRILLVLCLIQGCNEMEIKMLSNGSDVKVALRELQSQKKFIEDLGLFYPGAPDELSRVAAEKTINSVLLKLIESSSDNLTEKEFWLTLEVAAKQLGNMDSEEMDRGLSYMEEIMDIYKIESSDGRLNEWRYGFEPSSH</sequence>
<name>Q083Q4_SHEFN</name>
<dbReference type="PROSITE" id="PS51257">
    <property type="entry name" value="PROKAR_LIPOPROTEIN"/>
    <property type="match status" value="1"/>
</dbReference>
<dbReference type="STRING" id="318167.Sfri_1660"/>
<dbReference type="EMBL" id="CP000447">
    <property type="protein sequence ID" value="ABI71511.1"/>
    <property type="molecule type" value="Genomic_DNA"/>
</dbReference>
<dbReference type="InterPro" id="IPR032301">
    <property type="entry name" value="DUF4844"/>
</dbReference>
<evidence type="ECO:0008006" key="3">
    <source>
        <dbReference type="Google" id="ProtNLM"/>
    </source>
</evidence>
<reference evidence="1 2" key="1">
    <citation type="submission" date="2006-08" db="EMBL/GenBank/DDBJ databases">
        <title>Complete sequence of Shewanella frigidimarina NCIMB 400.</title>
        <authorList>
            <consortium name="US DOE Joint Genome Institute"/>
            <person name="Copeland A."/>
            <person name="Lucas S."/>
            <person name="Lapidus A."/>
            <person name="Barry K."/>
            <person name="Detter J.C."/>
            <person name="Glavina del Rio T."/>
            <person name="Hammon N."/>
            <person name="Israni S."/>
            <person name="Dalin E."/>
            <person name="Tice H."/>
            <person name="Pitluck S."/>
            <person name="Fredrickson J.K."/>
            <person name="Kolker E."/>
            <person name="McCuel L.A."/>
            <person name="DiChristina T."/>
            <person name="Nealson K.H."/>
            <person name="Newman D."/>
            <person name="Tiedje J.M."/>
            <person name="Zhou J."/>
            <person name="Romine M.F."/>
            <person name="Culley D.E."/>
            <person name="Serres M."/>
            <person name="Chertkov O."/>
            <person name="Brettin T."/>
            <person name="Bruce D."/>
            <person name="Han C."/>
            <person name="Tapia R."/>
            <person name="Gilna P."/>
            <person name="Schmutz J."/>
            <person name="Larimer F."/>
            <person name="Land M."/>
            <person name="Hauser L."/>
            <person name="Kyrpides N."/>
            <person name="Mikhailova N."/>
            <person name="Richardson P."/>
        </authorList>
    </citation>
    <scope>NUCLEOTIDE SEQUENCE [LARGE SCALE GENOMIC DNA]</scope>
    <source>
        <strain evidence="1 2">NCIMB 400</strain>
    </source>
</reference>
<organism evidence="1 2">
    <name type="scientific">Shewanella frigidimarina (strain NCIMB 400)</name>
    <dbReference type="NCBI Taxonomy" id="318167"/>
    <lineage>
        <taxon>Bacteria</taxon>
        <taxon>Pseudomonadati</taxon>
        <taxon>Pseudomonadota</taxon>
        <taxon>Gammaproteobacteria</taxon>
        <taxon>Alteromonadales</taxon>
        <taxon>Shewanellaceae</taxon>
        <taxon>Shewanella</taxon>
    </lineage>
</organism>
<dbReference type="KEGG" id="sfr:Sfri_1660"/>
<gene>
    <name evidence="1" type="ordered locus">Sfri_1660</name>
</gene>
<evidence type="ECO:0000313" key="2">
    <source>
        <dbReference type="Proteomes" id="UP000000684"/>
    </source>
</evidence>
<keyword evidence="2" id="KW-1185">Reference proteome</keyword>
<dbReference type="Pfam" id="PF16133">
    <property type="entry name" value="DUF4844"/>
    <property type="match status" value="1"/>
</dbReference>
<accession>Q083Q4</accession>
<dbReference type="eggNOG" id="ENOG50303NU">
    <property type="taxonomic scope" value="Bacteria"/>
</dbReference>
<evidence type="ECO:0000313" key="1">
    <source>
        <dbReference type="EMBL" id="ABI71511.1"/>
    </source>
</evidence>
<dbReference type="AlphaFoldDB" id="Q083Q4"/>
<dbReference type="HOGENOM" id="CLU_146738_0_0_6"/>
<protein>
    <recommendedName>
        <fullName evidence="3">DUF4844 domain-containing protein</fullName>
    </recommendedName>
</protein>
<proteinExistence type="predicted"/>
<dbReference type="InterPro" id="IPR038360">
    <property type="entry name" value="DUF4844_sf"/>
</dbReference>
<dbReference type="Gene3D" id="1.20.1480.40">
    <property type="entry name" value="Uncharacterised protein PF16133, DUF4844"/>
    <property type="match status" value="1"/>
</dbReference>
<dbReference type="Proteomes" id="UP000000684">
    <property type="component" value="Chromosome"/>
</dbReference>